<dbReference type="InterPro" id="IPR014710">
    <property type="entry name" value="RmlC-like_jellyroll"/>
</dbReference>
<evidence type="ECO:0000256" key="1">
    <source>
        <dbReference type="ARBA" id="ARBA00023125"/>
    </source>
</evidence>
<dbReference type="GO" id="GO:0003677">
    <property type="term" value="F:DNA binding"/>
    <property type="evidence" value="ECO:0007669"/>
    <property type="project" value="UniProtKB-KW"/>
</dbReference>
<dbReference type="InterPro" id="IPR001387">
    <property type="entry name" value="Cro/C1-type_HTH"/>
</dbReference>
<dbReference type="SMART" id="SM00530">
    <property type="entry name" value="HTH_XRE"/>
    <property type="match status" value="1"/>
</dbReference>
<reference evidence="3" key="1">
    <citation type="submission" date="2021-11" db="EMBL/GenBank/DDBJ databases">
        <title>BS-T2-15 a new species belonging to the Comamonadaceae family isolated from the soil of a French oak forest.</title>
        <authorList>
            <person name="Mieszkin S."/>
            <person name="Alain K."/>
        </authorList>
    </citation>
    <scope>NUCLEOTIDE SEQUENCE</scope>
    <source>
        <strain evidence="3">BS-T2-15</strain>
    </source>
</reference>
<accession>A0A9X1YT19</accession>
<dbReference type="InterPro" id="IPR011051">
    <property type="entry name" value="RmlC_Cupin_sf"/>
</dbReference>
<evidence type="ECO:0000313" key="4">
    <source>
        <dbReference type="Proteomes" id="UP001139353"/>
    </source>
</evidence>
<dbReference type="GO" id="GO:0003700">
    <property type="term" value="F:DNA-binding transcription factor activity"/>
    <property type="evidence" value="ECO:0007669"/>
    <property type="project" value="TreeGrafter"/>
</dbReference>
<dbReference type="Proteomes" id="UP001139353">
    <property type="component" value="Unassembled WGS sequence"/>
</dbReference>
<dbReference type="InterPro" id="IPR050807">
    <property type="entry name" value="TransReg_Diox_bact_type"/>
</dbReference>
<evidence type="ECO:0000313" key="3">
    <source>
        <dbReference type="EMBL" id="MCK9689166.1"/>
    </source>
</evidence>
<proteinExistence type="predicted"/>
<protein>
    <submittedName>
        <fullName evidence="3">XRE family transcriptional regulator</fullName>
    </submittedName>
</protein>
<gene>
    <name evidence="3" type="ORF">LPC04_25910</name>
</gene>
<dbReference type="SUPFAM" id="SSF51182">
    <property type="entry name" value="RmlC-like cupins"/>
    <property type="match status" value="1"/>
</dbReference>
<organism evidence="3 4">
    <name type="scientific">Scleromatobacter humisilvae</name>
    <dbReference type="NCBI Taxonomy" id="2897159"/>
    <lineage>
        <taxon>Bacteria</taxon>
        <taxon>Pseudomonadati</taxon>
        <taxon>Pseudomonadota</taxon>
        <taxon>Betaproteobacteria</taxon>
        <taxon>Burkholderiales</taxon>
        <taxon>Sphaerotilaceae</taxon>
        <taxon>Scleromatobacter</taxon>
    </lineage>
</organism>
<evidence type="ECO:0000259" key="2">
    <source>
        <dbReference type="PROSITE" id="PS50943"/>
    </source>
</evidence>
<keyword evidence="1" id="KW-0238">DNA-binding</keyword>
<dbReference type="PROSITE" id="PS50943">
    <property type="entry name" value="HTH_CROC1"/>
    <property type="match status" value="1"/>
</dbReference>
<dbReference type="Pfam" id="PF01381">
    <property type="entry name" value="HTH_3"/>
    <property type="match status" value="1"/>
</dbReference>
<dbReference type="Gene3D" id="2.60.120.10">
    <property type="entry name" value="Jelly Rolls"/>
    <property type="match status" value="1"/>
</dbReference>
<name>A0A9X1YT19_9BURK</name>
<comment type="caution">
    <text evidence="3">The sequence shown here is derived from an EMBL/GenBank/DDBJ whole genome shotgun (WGS) entry which is preliminary data.</text>
</comment>
<dbReference type="PANTHER" id="PTHR46797">
    <property type="entry name" value="HTH-TYPE TRANSCRIPTIONAL REGULATOR"/>
    <property type="match status" value="1"/>
</dbReference>
<dbReference type="GO" id="GO:0005829">
    <property type="term" value="C:cytosol"/>
    <property type="evidence" value="ECO:0007669"/>
    <property type="project" value="TreeGrafter"/>
</dbReference>
<keyword evidence="4" id="KW-1185">Reference proteome</keyword>
<dbReference type="EMBL" id="JAJLJH010000012">
    <property type="protein sequence ID" value="MCK9689166.1"/>
    <property type="molecule type" value="Genomic_DNA"/>
</dbReference>
<dbReference type="CDD" id="cd00093">
    <property type="entry name" value="HTH_XRE"/>
    <property type="match status" value="1"/>
</dbReference>
<dbReference type="SUPFAM" id="SSF47413">
    <property type="entry name" value="lambda repressor-like DNA-binding domains"/>
    <property type="match status" value="1"/>
</dbReference>
<dbReference type="InterPro" id="IPR010982">
    <property type="entry name" value="Lambda_DNA-bd_dom_sf"/>
</dbReference>
<dbReference type="Gene3D" id="1.10.260.40">
    <property type="entry name" value="lambda repressor-like DNA-binding domains"/>
    <property type="match status" value="1"/>
</dbReference>
<feature type="domain" description="HTH cro/C1-type" evidence="2">
    <location>
        <begin position="17"/>
        <end position="71"/>
    </location>
</feature>
<sequence length="210" mass="22688">MEETPPDSLNARIAQRVRDLRAAGGLSLEALATQCGISRSMISLIERGESSPTAVLLEKLAAGLGVPLAALFDAPQPSASPVARAVDQPSWRDPHSGYVRRNVSPSGVGSQIQIVEVTFPAKARVSYETGPREPVMHQQVWVIEGAIDITVGDERHRLGAGDCLAMVLDKPITFHNPHKAAARYAVVLASMPYPLPFRRSHGEQRPSLYP</sequence>
<dbReference type="CDD" id="cd02209">
    <property type="entry name" value="cupin_XRE_C"/>
    <property type="match status" value="1"/>
</dbReference>
<dbReference type="RefSeq" id="WP_275685213.1">
    <property type="nucleotide sequence ID" value="NZ_JAJLJH010000012.1"/>
</dbReference>
<dbReference type="AlphaFoldDB" id="A0A9X1YT19"/>
<dbReference type="PANTHER" id="PTHR46797:SF10">
    <property type="entry name" value="BLR1115 PROTEIN"/>
    <property type="match status" value="1"/>
</dbReference>